<keyword evidence="10" id="KW-1133">Transmembrane helix</keyword>
<feature type="transmembrane region" description="Helical" evidence="10">
    <location>
        <begin position="6"/>
        <end position="22"/>
    </location>
</feature>
<comment type="similarity">
    <text evidence="2 9">Belongs to the cytochrome P450 family.</text>
</comment>
<comment type="caution">
    <text evidence="11">The sequence shown here is derived from an EMBL/GenBank/DDBJ whole genome shotgun (WGS) entry which is preliminary data.</text>
</comment>
<dbReference type="PROSITE" id="PS00086">
    <property type="entry name" value="CYTOCHROME_P450"/>
    <property type="match status" value="1"/>
</dbReference>
<keyword evidence="10" id="KW-0812">Transmembrane</keyword>
<dbReference type="CDD" id="cd20628">
    <property type="entry name" value="CYP4"/>
    <property type="match status" value="1"/>
</dbReference>
<keyword evidence="6 8" id="KW-0408">Iron</keyword>
<dbReference type="InterPro" id="IPR001128">
    <property type="entry name" value="Cyt_P450"/>
</dbReference>
<evidence type="ECO:0000256" key="8">
    <source>
        <dbReference type="PIRSR" id="PIRSR602401-1"/>
    </source>
</evidence>
<feature type="binding site" description="axial binding residue" evidence="8">
    <location>
        <position position="448"/>
    </location>
    <ligand>
        <name>heme</name>
        <dbReference type="ChEBI" id="CHEBI:30413"/>
    </ligand>
    <ligandPart>
        <name>Fe</name>
        <dbReference type="ChEBI" id="CHEBI:18248"/>
    </ligandPart>
</feature>
<evidence type="ECO:0000313" key="12">
    <source>
        <dbReference type="Proteomes" id="UP001162162"/>
    </source>
</evidence>
<keyword evidence="3 8" id="KW-0349">Heme</keyword>
<evidence type="ECO:0000256" key="4">
    <source>
        <dbReference type="ARBA" id="ARBA00022723"/>
    </source>
</evidence>
<dbReference type="AlphaFoldDB" id="A0AAV8XYI5"/>
<evidence type="ECO:0000256" key="10">
    <source>
        <dbReference type="SAM" id="Phobius"/>
    </source>
</evidence>
<sequence length="503" mass="57833">MTAYLIFVLILVTIVLVLLIVARTGRKKYLKNLPGPKPLLLFGNTLDFIFSPKSKYFDTLRGYLKKYGDVVRVYDGALSVIIIISNYKLIEYILTSTKTIDKSKEYEYMHGWLGTGLLTSTGMKWKKHRRLITPSFHYSILTQFIDIFESVGNVFIEKLDKEVGKPSVDIYPMVSLCTLDIICEAAMGMSVNAQNDGNSEYVRSVKTVCEIFVDRSVSPVHTCLYALTPNYYREKRALKVLHAYTDGVIDKKIKLLSSNTENKSEDECGGKRGWPFSTPSYSATLRVRPFPGLNLGRKSTRLCLSTPFPRVTTLHLQRYHLPCTHSPHILMSRLQRVLDEQRHLFGDNPNPTITMTDLQNMKYLHLVIKETLRLYPSVPMYGRQLTEDLEWEGVLYPKGITMFLFSFDIHRNPKYFPEPEKFIPERFENYTGTEPFSYIPFSAGPRNCIGQKFAMLELKSTISKVIRHFKLLPAVPEHVLQLSPETITISSNGVRILLRRRER</sequence>
<keyword evidence="12" id="KW-1185">Reference proteome</keyword>
<dbReference type="GO" id="GO:0020037">
    <property type="term" value="F:heme binding"/>
    <property type="evidence" value="ECO:0007669"/>
    <property type="project" value="InterPro"/>
</dbReference>
<evidence type="ECO:0000256" key="6">
    <source>
        <dbReference type="ARBA" id="ARBA00023004"/>
    </source>
</evidence>
<gene>
    <name evidence="11" type="ORF">NQ318_002598</name>
</gene>
<keyword evidence="5 9" id="KW-0560">Oxidoreductase</keyword>
<keyword evidence="7 9" id="KW-0503">Monooxygenase</keyword>
<keyword evidence="10" id="KW-0472">Membrane</keyword>
<dbReference type="EMBL" id="JAPWTK010000291">
    <property type="protein sequence ID" value="KAJ8943365.1"/>
    <property type="molecule type" value="Genomic_DNA"/>
</dbReference>
<evidence type="ECO:0000256" key="5">
    <source>
        <dbReference type="ARBA" id="ARBA00023002"/>
    </source>
</evidence>
<protein>
    <recommendedName>
        <fullName evidence="13">Cytochrome P450</fullName>
    </recommendedName>
</protein>
<dbReference type="GO" id="GO:0004497">
    <property type="term" value="F:monooxygenase activity"/>
    <property type="evidence" value="ECO:0007669"/>
    <property type="project" value="UniProtKB-KW"/>
</dbReference>
<name>A0AAV8XYI5_9CUCU</name>
<dbReference type="InterPro" id="IPR050196">
    <property type="entry name" value="Cytochrome_P450_Monoox"/>
</dbReference>
<comment type="cofactor">
    <cofactor evidence="1 8">
        <name>heme</name>
        <dbReference type="ChEBI" id="CHEBI:30413"/>
    </cofactor>
</comment>
<dbReference type="InterPro" id="IPR036396">
    <property type="entry name" value="Cyt_P450_sf"/>
</dbReference>
<dbReference type="Proteomes" id="UP001162162">
    <property type="component" value="Unassembled WGS sequence"/>
</dbReference>
<evidence type="ECO:0008006" key="13">
    <source>
        <dbReference type="Google" id="ProtNLM"/>
    </source>
</evidence>
<dbReference type="GO" id="GO:0016705">
    <property type="term" value="F:oxidoreductase activity, acting on paired donors, with incorporation or reduction of molecular oxygen"/>
    <property type="evidence" value="ECO:0007669"/>
    <property type="project" value="InterPro"/>
</dbReference>
<keyword evidence="4 8" id="KW-0479">Metal-binding</keyword>
<evidence type="ECO:0000256" key="1">
    <source>
        <dbReference type="ARBA" id="ARBA00001971"/>
    </source>
</evidence>
<evidence type="ECO:0000256" key="7">
    <source>
        <dbReference type="ARBA" id="ARBA00023033"/>
    </source>
</evidence>
<dbReference type="Pfam" id="PF00067">
    <property type="entry name" value="p450"/>
    <property type="match status" value="2"/>
</dbReference>
<organism evidence="11 12">
    <name type="scientific">Aromia moschata</name>
    <dbReference type="NCBI Taxonomy" id="1265417"/>
    <lineage>
        <taxon>Eukaryota</taxon>
        <taxon>Metazoa</taxon>
        <taxon>Ecdysozoa</taxon>
        <taxon>Arthropoda</taxon>
        <taxon>Hexapoda</taxon>
        <taxon>Insecta</taxon>
        <taxon>Pterygota</taxon>
        <taxon>Neoptera</taxon>
        <taxon>Endopterygota</taxon>
        <taxon>Coleoptera</taxon>
        <taxon>Polyphaga</taxon>
        <taxon>Cucujiformia</taxon>
        <taxon>Chrysomeloidea</taxon>
        <taxon>Cerambycidae</taxon>
        <taxon>Cerambycinae</taxon>
        <taxon>Callichromatini</taxon>
        <taxon>Aromia</taxon>
    </lineage>
</organism>
<dbReference type="SUPFAM" id="SSF48264">
    <property type="entry name" value="Cytochrome P450"/>
    <property type="match status" value="1"/>
</dbReference>
<evidence type="ECO:0000256" key="3">
    <source>
        <dbReference type="ARBA" id="ARBA00022617"/>
    </source>
</evidence>
<dbReference type="PANTHER" id="PTHR24291:SF187">
    <property type="entry name" value="CYTOCHROME P450 4AE1-RELATED"/>
    <property type="match status" value="1"/>
</dbReference>
<dbReference type="PRINTS" id="PR00385">
    <property type="entry name" value="P450"/>
</dbReference>
<dbReference type="InterPro" id="IPR002401">
    <property type="entry name" value="Cyt_P450_E_grp-I"/>
</dbReference>
<dbReference type="PRINTS" id="PR00463">
    <property type="entry name" value="EP450I"/>
</dbReference>
<proteinExistence type="inferred from homology"/>
<dbReference type="Gene3D" id="1.10.630.10">
    <property type="entry name" value="Cytochrome P450"/>
    <property type="match status" value="2"/>
</dbReference>
<dbReference type="GO" id="GO:0005506">
    <property type="term" value="F:iron ion binding"/>
    <property type="evidence" value="ECO:0007669"/>
    <property type="project" value="InterPro"/>
</dbReference>
<dbReference type="InterPro" id="IPR017972">
    <property type="entry name" value="Cyt_P450_CS"/>
</dbReference>
<evidence type="ECO:0000256" key="9">
    <source>
        <dbReference type="RuleBase" id="RU000461"/>
    </source>
</evidence>
<accession>A0AAV8XYI5</accession>
<dbReference type="PANTHER" id="PTHR24291">
    <property type="entry name" value="CYTOCHROME P450 FAMILY 4"/>
    <property type="match status" value="1"/>
</dbReference>
<reference evidence="11" key="1">
    <citation type="journal article" date="2023" name="Insect Mol. Biol.">
        <title>Genome sequencing provides insights into the evolution of gene families encoding plant cell wall-degrading enzymes in longhorned beetles.</title>
        <authorList>
            <person name="Shin N.R."/>
            <person name="Okamura Y."/>
            <person name="Kirsch R."/>
            <person name="Pauchet Y."/>
        </authorList>
    </citation>
    <scope>NUCLEOTIDE SEQUENCE</scope>
    <source>
        <strain evidence="11">AMC_N1</strain>
    </source>
</reference>
<evidence type="ECO:0000313" key="11">
    <source>
        <dbReference type="EMBL" id="KAJ8943365.1"/>
    </source>
</evidence>
<evidence type="ECO:0000256" key="2">
    <source>
        <dbReference type="ARBA" id="ARBA00010617"/>
    </source>
</evidence>